<keyword evidence="3" id="KW-1185">Reference proteome</keyword>
<gene>
    <name evidence="2" type="ORF">STCU_12005</name>
</gene>
<keyword evidence="1" id="KW-0812">Transmembrane</keyword>
<evidence type="ECO:0000313" key="3">
    <source>
        <dbReference type="Proteomes" id="UP000015354"/>
    </source>
</evidence>
<organism evidence="2 3">
    <name type="scientific">Strigomonas culicis</name>
    <dbReference type="NCBI Taxonomy" id="28005"/>
    <lineage>
        <taxon>Eukaryota</taxon>
        <taxon>Discoba</taxon>
        <taxon>Euglenozoa</taxon>
        <taxon>Kinetoplastea</taxon>
        <taxon>Metakinetoplastina</taxon>
        <taxon>Trypanosomatida</taxon>
        <taxon>Trypanosomatidae</taxon>
        <taxon>Strigomonadinae</taxon>
        <taxon>Strigomonas</taxon>
    </lineage>
</organism>
<accession>S9UL93</accession>
<evidence type="ECO:0000313" key="2">
    <source>
        <dbReference type="EMBL" id="EPY15466.1"/>
    </source>
</evidence>
<sequence>MCSLRRRGSTTDSSAPGTAGGELWAEAVAEEPRRSVALSKLILLKVGAETLNADVFFLLLFLSLYLFLDMLYIYICAMRK</sequence>
<dbReference type="AlphaFoldDB" id="S9UL93"/>
<proteinExistence type="predicted"/>
<keyword evidence="1" id="KW-1133">Transmembrane helix</keyword>
<comment type="caution">
    <text evidence="2">The sequence shown here is derived from an EMBL/GenBank/DDBJ whole genome shotgun (WGS) entry which is preliminary data.</text>
</comment>
<keyword evidence="1" id="KW-0472">Membrane</keyword>
<dbReference type="EMBL" id="ATMH01012061">
    <property type="protein sequence ID" value="EPY15466.1"/>
    <property type="molecule type" value="Genomic_DNA"/>
</dbReference>
<dbReference type="Proteomes" id="UP000015354">
    <property type="component" value="Unassembled WGS sequence"/>
</dbReference>
<reference evidence="2 3" key="1">
    <citation type="journal article" date="2013" name="PLoS ONE">
        <title>Predicting the Proteins of Angomonas deanei, Strigomonas culicis and Their Respective Endosymbionts Reveals New Aspects of the Trypanosomatidae Family.</title>
        <authorList>
            <person name="Motta M.C."/>
            <person name="Martins A.C."/>
            <person name="de Souza S.S."/>
            <person name="Catta-Preta C.M."/>
            <person name="Silva R."/>
            <person name="Klein C.C."/>
            <person name="de Almeida L.G."/>
            <person name="de Lima Cunha O."/>
            <person name="Ciapina L.P."/>
            <person name="Brocchi M."/>
            <person name="Colabardini A.C."/>
            <person name="de Araujo Lima B."/>
            <person name="Machado C.R."/>
            <person name="de Almeida Soares C.M."/>
            <person name="Probst C.M."/>
            <person name="de Menezes C.B."/>
            <person name="Thompson C.E."/>
            <person name="Bartholomeu D.C."/>
            <person name="Gradia D.F."/>
            <person name="Pavoni D.P."/>
            <person name="Grisard E.C."/>
            <person name="Fantinatti-Garboggini F."/>
            <person name="Marchini F.K."/>
            <person name="Rodrigues-Luiz G.F."/>
            <person name="Wagner G."/>
            <person name="Goldman G.H."/>
            <person name="Fietto J.L."/>
            <person name="Elias M.C."/>
            <person name="Goldman M.H."/>
            <person name="Sagot M.F."/>
            <person name="Pereira M."/>
            <person name="Stoco P.H."/>
            <person name="de Mendonca-Neto R.P."/>
            <person name="Teixeira S.M."/>
            <person name="Maciel T.E."/>
            <person name="de Oliveira Mendes T.A."/>
            <person name="Urmenyi T.P."/>
            <person name="de Souza W."/>
            <person name="Schenkman S."/>
            <person name="de Vasconcelos A.T."/>
        </authorList>
    </citation>
    <scope>NUCLEOTIDE SEQUENCE [LARGE SCALE GENOMIC DNA]</scope>
</reference>
<name>S9UL93_9TRYP</name>
<evidence type="ECO:0000256" key="1">
    <source>
        <dbReference type="SAM" id="Phobius"/>
    </source>
</evidence>
<feature type="transmembrane region" description="Helical" evidence="1">
    <location>
        <begin position="55"/>
        <end position="75"/>
    </location>
</feature>
<protein>
    <submittedName>
        <fullName evidence="2">Uncharacterized protein</fullName>
    </submittedName>
</protein>